<dbReference type="AlphaFoldDB" id="A0AAW2WL06"/>
<organism evidence="1">
    <name type="scientific">Sesamum radiatum</name>
    <name type="common">Black benniseed</name>
    <dbReference type="NCBI Taxonomy" id="300843"/>
    <lineage>
        <taxon>Eukaryota</taxon>
        <taxon>Viridiplantae</taxon>
        <taxon>Streptophyta</taxon>
        <taxon>Embryophyta</taxon>
        <taxon>Tracheophyta</taxon>
        <taxon>Spermatophyta</taxon>
        <taxon>Magnoliopsida</taxon>
        <taxon>eudicotyledons</taxon>
        <taxon>Gunneridae</taxon>
        <taxon>Pentapetalae</taxon>
        <taxon>asterids</taxon>
        <taxon>lamiids</taxon>
        <taxon>Lamiales</taxon>
        <taxon>Pedaliaceae</taxon>
        <taxon>Sesamum</taxon>
    </lineage>
</organism>
<gene>
    <name evidence="1" type="ORF">Sradi_0154200</name>
</gene>
<reference evidence="1" key="1">
    <citation type="submission" date="2020-06" db="EMBL/GenBank/DDBJ databases">
        <authorList>
            <person name="Li T."/>
            <person name="Hu X."/>
            <person name="Zhang T."/>
            <person name="Song X."/>
            <person name="Zhang H."/>
            <person name="Dai N."/>
            <person name="Sheng W."/>
            <person name="Hou X."/>
            <person name="Wei L."/>
        </authorList>
    </citation>
    <scope>NUCLEOTIDE SEQUENCE</scope>
    <source>
        <strain evidence="1">G02</strain>
        <tissue evidence="1">Leaf</tissue>
    </source>
</reference>
<sequence>MMRISQNEALEERPCLHHVDRSSTTQGSRAAIVITSPQEEDMEFGIKFGFKASNNEAKYEILVLGMRMAQDVGALHLLAYSYSLLIVKQVKRTYEAKEWSMIQLQS</sequence>
<dbReference type="Gene3D" id="3.30.420.10">
    <property type="entry name" value="Ribonuclease H-like superfamily/Ribonuclease H"/>
    <property type="match status" value="1"/>
</dbReference>
<comment type="caution">
    <text evidence="1">The sequence shown here is derived from an EMBL/GenBank/DDBJ whole genome shotgun (WGS) entry which is preliminary data.</text>
</comment>
<dbReference type="InterPro" id="IPR036397">
    <property type="entry name" value="RNaseH_sf"/>
</dbReference>
<dbReference type="GO" id="GO:0003676">
    <property type="term" value="F:nucleic acid binding"/>
    <property type="evidence" value="ECO:0007669"/>
    <property type="project" value="InterPro"/>
</dbReference>
<dbReference type="InterPro" id="IPR012337">
    <property type="entry name" value="RNaseH-like_sf"/>
</dbReference>
<dbReference type="PANTHER" id="PTHR48475:SF2">
    <property type="entry name" value="RIBONUCLEASE H"/>
    <property type="match status" value="1"/>
</dbReference>
<name>A0AAW2WL06_SESRA</name>
<accession>A0AAW2WL06</accession>
<protein>
    <recommendedName>
        <fullName evidence="2">RNase H type-1 domain-containing protein</fullName>
    </recommendedName>
</protein>
<dbReference type="EMBL" id="JACGWJ010000001">
    <property type="protein sequence ID" value="KAL0442153.1"/>
    <property type="molecule type" value="Genomic_DNA"/>
</dbReference>
<reference evidence="1" key="2">
    <citation type="journal article" date="2024" name="Plant">
        <title>Genomic evolution and insights into agronomic trait innovations of Sesamum species.</title>
        <authorList>
            <person name="Miao H."/>
            <person name="Wang L."/>
            <person name="Qu L."/>
            <person name="Liu H."/>
            <person name="Sun Y."/>
            <person name="Le M."/>
            <person name="Wang Q."/>
            <person name="Wei S."/>
            <person name="Zheng Y."/>
            <person name="Lin W."/>
            <person name="Duan Y."/>
            <person name="Cao H."/>
            <person name="Xiong S."/>
            <person name="Wang X."/>
            <person name="Wei L."/>
            <person name="Li C."/>
            <person name="Ma Q."/>
            <person name="Ju M."/>
            <person name="Zhao R."/>
            <person name="Li G."/>
            <person name="Mu C."/>
            <person name="Tian Q."/>
            <person name="Mei H."/>
            <person name="Zhang T."/>
            <person name="Gao T."/>
            <person name="Zhang H."/>
        </authorList>
    </citation>
    <scope>NUCLEOTIDE SEQUENCE</scope>
    <source>
        <strain evidence="1">G02</strain>
    </source>
</reference>
<dbReference type="SUPFAM" id="SSF53098">
    <property type="entry name" value="Ribonuclease H-like"/>
    <property type="match status" value="1"/>
</dbReference>
<dbReference type="PANTHER" id="PTHR48475">
    <property type="entry name" value="RIBONUCLEASE H"/>
    <property type="match status" value="1"/>
</dbReference>
<evidence type="ECO:0008006" key="2">
    <source>
        <dbReference type="Google" id="ProtNLM"/>
    </source>
</evidence>
<proteinExistence type="predicted"/>
<evidence type="ECO:0000313" key="1">
    <source>
        <dbReference type="EMBL" id="KAL0442153.1"/>
    </source>
</evidence>